<reference evidence="1 2" key="1">
    <citation type="submission" date="2018-06" db="EMBL/GenBank/DDBJ databases">
        <authorList>
            <consortium name="Pathogen Informatics"/>
            <person name="Doyle S."/>
        </authorList>
    </citation>
    <scope>NUCLEOTIDE SEQUENCE [LARGE SCALE GENOMIC DNA]</scope>
    <source>
        <strain evidence="1 2">NCTC10005</strain>
    </source>
</reference>
<dbReference type="AlphaFoldDB" id="A0A377M6C7"/>
<sequence>MAAYPLSHRCHGKRHTFQRRDTDLFGDTANSLFQRQIHVVAQIRTTRCALTTAATTEDIAENVAKDIAEISAAAKAAATESTATHAALFKGCVTVLVIGRTFLCIGQDFVGFFDLFKFSFSLFVTLVAIRVEFHGQALIRLFDFTLFRSFRNA</sequence>
<dbReference type="EMBL" id="UGJB01000004">
    <property type="protein sequence ID" value="STQ14285.1"/>
    <property type="molecule type" value="Genomic_DNA"/>
</dbReference>
<accession>A0A377M6C7</accession>
<proteinExistence type="predicted"/>
<evidence type="ECO:0000313" key="2">
    <source>
        <dbReference type="Proteomes" id="UP000255106"/>
    </source>
</evidence>
<protein>
    <submittedName>
        <fullName evidence="1">Uncharacterized protein</fullName>
    </submittedName>
</protein>
<dbReference type="Proteomes" id="UP000255106">
    <property type="component" value="Unassembled WGS sequence"/>
</dbReference>
<organism evidence="1 2">
    <name type="scientific">Enterobacter cloacae</name>
    <dbReference type="NCBI Taxonomy" id="550"/>
    <lineage>
        <taxon>Bacteria</taxon>
        <taxon>Pseudomonadati</taxon>
        <taxon>Pseudomonadota</taxon>
        <taxon>Gammaproteobacteria</taxon>
        <taxon>Enterobacterales</taxon>
        <taxon>Enterobacteriaceae</taxon>
        <taxon>Enterobacter</taxon>
        <taxon>Enterobacter cloacae complex</taxon>
    </lineage>
</organism>
<gene>
    <name evidence="1" type="ORF">NCTC10005_07137</name>
</gene>
<name>A0A377M6C7_ENTCL</name>
<evidence type="ECO:0000313" key="1">
    <source>
        <dbReference type="EMBL" id="STQ14285.1"/>
    </source>
</evidence>